<protein>
    <submittedName>
        <fullName evidence="3">NAD(P)-dependent dehydrogenase, short-chain alcohol dehydrogenase family</fullName>
    </submittedName>
</protein>
<keyword evidence="2" id="KW-0560">Oxidoreductase</keyword>
<organism evidence="3 4">
    <name type="scientific">Asanoa hainanensis</name>
    <dbReference type="NCBI Taxonomy" id="560556"/>
    <lineage>
        <taxon>Bacteria</taxon>
        <taxon>Bacillati</taxon>
        <taxon>Actinomycetota</taxon>
        <taxon>Actinomycetes</taxon>
        <taxon>Micromonosporales</taxon>
        <taxon>Micromonosporaceae</taxon>
        <taxon>Asanoa</taxon>
    </lineage>
</organism>
<dbReference type="EMBL" id="FZPH01000005">
    <property type="protein sequence ID" value="SNT41686.1"/>
    <property type="molecule type" value="Genomic_DNA"/>
</dbReference>
<dbReference type="AlphaFoldDB" id="A0A239MG78"/>
<dbReference type="InterPro" id="IPR036291">
    <property type="entry name" value="NAD(P)-bd_dom_sf"/>
</dbReference>
<dbReference type="Proteomes" id="UP000198362">
    <property type="component" value="Unassembled WGS sequence"/>
</dbReference>
<dbReference type="GO" id="GO:0032787">
    <property type="term" value="P:monocarboxylic acid metabolic process"/>
    <property type="evidence" value="ECO:0007669"/>
    <property type="project" value="UniProtKB-ARBA"/>
</dbReference>
<sequence>MDLGLAGKTAVVTGAGKGIGLAVTQTLAREGVRVIAGSRTITPELSGLAGVQPFALDLATADGPVRLLAEAEKLGGADILVNNVGATRPRPDGFVSITDDDWLQTITINFLAAVRATRAALPQLLGRRGVVVTVCSVNATLPDPLVMDYSAAKAALLNFSKALSKEVGPRGVRVNTVSPGPVETDLWLGEHGMAQTVGAATGAKPGDVKDAAAGQAATNRFTHPQEVADLVVFLASDLPGNVTGTDHIIDGGLTTSL</sequence>
<dbReference type="RefSeq" id="WP_089249437.1">
    <property type="nucleotide sequence ID" value="NZ_FZPH01000005.1"/>
</dbReference>
<evidence type="ECO:0000313" key="4">
    <source>
        <dbReference type="Proteomes" id="UP000198362"/>
    </source>
</evidence>
<dbReference type="InterPro" id="IPR002347">
    <property type="entry name" value="SDR_fam"/>
</dbReference>
<evidence type="ECO:0000256" key="2">
    <source>
        <dbReference type="ARBA" id="ARBA00023002"/>
    </source>
</evidence>
<dbReference type="PRINTS" id="PR00080">
    <property type="entry name" value="SDRFAMILY"/>
</dbReference>
<dbReference type="Pfam" id="PF13561">
    <property type="entry name" value="adh_short_C2"/>
    <property type="match status" value="1"/>
</dbReference>
<keyword evidence="4" id="KW-1185">Reference proteome</keyword>
<dbReference type="PROSITE" id="PS00061">
    <property type="entry name" value="ADH_SHORT"/>
    <property type="match status" value="1"/>
</dbReference>
<dbReference type="OrthoDB" id="8959163at2"/>
<evidence type="ECO:0000313" key="3">
    <source>
        <dbReference type="EMBL" id="SNT41686.1"/>
    </source>
</evidence>
<accession>A0A239MG78</accession>
<comment type="similarity">
    <text evidence="1">Belongs to the short-chain dehydrogenases/reductases (SDR) family.</text>
</comment>
<dbReference type="Gene3D" id="3.40.50.720">
    <property type="entry name" value="NAD(P)-binding Rossmann-like Domain"/>
    <property type="match status" value="1"/>
</dbReference>
<dbReference type="InterPro" id="IPR020904">
    <property type="entry name" value="Sc_DH/Rdtase_CS"/>
</dbReference>
<proteinExistence type="inferred from homology"/>
<gene>
    <name evidence="3" type="ORF">SAMN05421812_105445</name>
</gene>
<dbReference type="SUPFAM" id="SSF51735">
    <property type="entry name" value="NAD(P)-binding Rossmann-fold domains"/>
    <property type="match status" value="1"/>
</dbReference>
<reference evidence="3 4" key="1">
    <citation type="submission" date="2017-06" db="EMBL/GenBank/DDBJ databases">
        <authorList>
            <person name="Kim H.J."/>
            <person name="Triplett B.A."/>
        </authorList>
    </citation>
    <scope>NUCLEOTIDE SEQUENCE [LARGE SCALE GENOMIC DNA]</scope>
    <source>
        <strain evidence="3 4">CGMCC 4.5593</strain>
    </source>
</reference>
<dbReference type="PRINTS" id="PR00081">
    <property type="entry name" value="GDHRDH"/>
</dbReference>
<dbReference type="FunFam" id="3.40.50.720:FF:000084">
    <property type="entry name" value="Short-chain dehydrogenase reductase"/>
    <property type="match status" value="1"/>
</dbReference>
<dbReference type="InterPro" id="IPR050259">
    <property type="entry name" value="SDR"/>
</dbReference>
<dbReference type="GO" id="GO:0016491">
    <property type="term" value="F:oxidoreductase activity"/>
    <property type="evidence" value="ECO:0007669"/>
    <property type="project" value="UniProtKB-KW"/>
</dbReference>
<dbReference type="PANTHER" id="PTHR42879">
    <property type="entry name" value="3-OXOACYL-(ACYL-CARRIER-PROTEIN) REDUCTASE"/>
    <property type="match status" value="1"/>
</dbReference>
<name>A0A239MG78_9ACTN</name>
<evidence type="ECO:0000256" key="1">
    <source>
        <dbReference type="ARBA" id="ARBA00006484"/>
    </source>
</evidence>